<dbReference type="EMBL" id="LT965929">
    <property type="protein sequence ID" value="SOU42782.1"/>
    <property type="molecule type" value="Genomic_DNA"/>
</dbReference>
<sequence length="144" mass="16818">MVFKFIKAAYSDRGYLLSLRKLTMVEHLENAGLFLTEQQHNERVDEQYDCSHLIQFNGDILGTLKYKIWGSHIEIMQLQIHPNHQNKGYGRGVIEQVIKTAKLKPIKLTVLKNNPAKALYTRLGFKITEEDNYEYHMQTQPINN</sequence>
<keyword evidence="2" id="KW-0808">Transferase</keyword>
<dbReference type="Pfam" id="PF00583">
    <property type="entry name" value="Acetyltransf_1"/>
    <property type="match status" value="1"/>
</dbReference>
<dbReference type="GO" id="GO:0016747">
    <property type="term" value="F:acyltransferase activity, transferring groups other than amino-acyl groups"/>
    <property type="evidence" value="ECO:0007669"/>
    <property type="project" value="InterPro"/>
</dbReference>
<dbReference type="Proteomes" id="UP000238288">
    <property type="component" value="Chromosome PCAR9b"/>
</dbReference>
<feature type="domain" description="N-acetyltransferase" evidence="1">
    <location>
        <begin position="1"/>
        <end position="142"/>
    </location>
</feature>
<dbReference type="InterPro" id="IPR000182">
    <property type="entry name" value="GNAT_dom"/>
</dbReference>
<organism evidence="2 3">
    <name type="scientific">Pseudoalteromonas carrageenovora IAM 12662</name>
    <dbReference type="NCBI Taxonomy" id="1314868"/>
    <lineage>
        <taxon>Bacteria</taxon>
        <taxon>Pseudomonadati</taxon>
        <taxon>Pseudomonadota</taxon>
        <taxon>Gammaproteobacteria</taxon>
        <taxon>Alteromonadales</taxon>
        <taxon>Pseudoalteromonadaceae</taxon>
        <taxon>Pseudoalteromonas</taxon>
    </lineage>
</organism>
<proteinExistence type="predicted"/>
<dbReference type="RefSeq" id="WP_104643904.1">
    <property type="nucleotide sequence ID" value="NZ_AQGW01000025.1"/>
</dbReference>
<dbReference type="InterPro" id="IPR016181">
    <property type="entry name" value="Acyl_CoA_acyltransferase"/>
</dbReference>
<evidence type="ECO:0000313" key="3">
    <source>
        <dbReference type="Proteomes" id="UP000238288"/>
    </source>
</evidence>
<dbReference type="OrthoDB" id="5522469at2"/>
<protein>
    <submittedName>
        <fullName evidence="2">GCN5 family acetyltransferase</fullName>
    </submittedName>
</protein>
<name>A0A2K4XEM2_PSEVC</name>
<dbReference type="Gene3D" id="3.40.630.30">
    <property type="match status" value="1"/>
</dbReference>
<dbReference type="AlphaFoldDB" id="A0A2K4XEM2"/>
<evidence type="ECO:0000259" key="1">
    <source>
        <dbReference type="PROSITE" id="PS51186"/>
    </source>
</evidence>
<dbReference type="SUPFAM" id="SSF55729">
    <property type="entry name" value="Acyl-CoA N-acyltransferases (Nat)"/>
    <property type="match status" value="1"/>
</dbReference>
<reference evidence="2 3" key="1">
    <citation type="submission" date="2017-11" db="EMBL/GenBank/DDBJ databases">
        <authorList>
            <person name="Han C.G."/>
        </authorList>
    </citation>
    <scope>NUCLEOTIDE SEQUENCE [LARGE SCALE GENOMIC DNA]</scope>
    <source>
        <strain evidence="3">ATCC 43555</strain>
    </source>
</reference>
<accession>A0A2K4XEM2</accession>
<dbReference type="PROSITE" id="PS51186">
    <property type="entry name" value="GNAT"/>
    <property type="match status" value="1"/>
</dbReference>
<dbReference type="GeneID" id="93665491"/>
<evidence type="ECO:0000313" key="2">
    <source>
        <dbReference type="EMBL" id="SOU42782.1"/>
    </source>
</evidence>
<dbReference type="CDD" id="cd04301">
    <property type="entry name" value="NAT_SF"/>
    <property type="match status" value="1"/>
</dbReference>
<gene>
    <name evidence="2" type="ORF">PCAR9_B0307</name>
</gene>